<feature type="transmembrane region" description="Helical" evidence="1">
    <location>
        <begin position="6"/>
        <end position="26"/>
    </location>
</feature>
<dbReference type="OrthoDB" id="267447at2"/>
<keyword evidence="1" id="KW-1133">Transmembrane helix</keyword>
<reference evidence="2 3" key="1">
    <citation type="journal article" date="2016" name="Front. Microbiol.">
        <title>Fuerstia marisgermanicae gen. nov., sp. nov., an Unusual Member of the Phylum Planctomycetes from the German Wadden Sea.</title>
        <authorList>
            <person name="Kohn T."/>
            <person name="Heuer A."/>
            <person name="Jogler M."/>
            <person name="Vollmers J."/>
            <person name="Boedeker C."/>
            <person name="Bunk B."/>
            <person name="Rast P."/>
            <person name="Borchert D."/>
            <person name="Glockner I."/>
            <person name="Freese H.M."/>
            <person name="Klenk H.P."/>
            <person name="Overmann J."/>
            <person name="Kaster A.K."/>
            <person name="Rohde M."/>
            <person name="Wiegand S."/>
            <person name="Jogler C."/>
        </authorList>
    </citation>
    <scope>NUCLEOTIDE SEQUENCE [LARGE SCALE GENOMIC DNA]</scope>
    <source>
        <strain evidence="2 3">NH11</strain>
    </source>
</reference>
<evidence type="ECO:0000313" key="3">
    <source>
        <dbReference type="Proteomes" id="UP000187735"/>
    </source>
</evidence>
<dbReference type="EMBL" id="CP017641">
    <property type="protein sequence ID" value="APZ97048.1"/>
    <property type="molecule type" value="Genomic_DNA"/>
</dbReference>
<feature type="transmembrane region" description="Helical" evidence="1">
    <location>
        <begin position="33"/>
        <end position="53"/>
    </location>
</feature>
<dbReference type="RefSeq" id="WP_077027992.1">
    <property type="nucleotide sequence ID" value="NZ_CP017641.1"/>
</dbReference>
<gene>
    <name evidence="2" type="ORF">Fuma_06726</name>
</gene>
<feature type="transmembrane region" description="Helical" evidence="1">
    <location>
        <begin position="65"/>
        <end position="86"/>
    </location>
</feature>
<dbReference type="Proteomes" id="UP000187735">
    <property type="component" value="Chromosome"/>
</dbReference>
<keyword evidence="3" id="KW-1185">Reference proteome</keyword>
<dbReference type="STRING" id="1891926.Fuma_06726"/>
<keyword evidence="1" id="KW-0812">Transmembrane</keyword>
<accession>A0A1P8WSK9</accession>
<dbReference type="AlphaFoldDB" id="A0A1P8WSK9"/>
<dbReference type="Gene3D" id="3.90.70.10">
    <property type="entry name" value="Cysteine proteinases"/>
    <property type="match status" value="1"/>
</dbReference>
<organism evidence="2 3">
    <name type="scientific">Fuerstiella marisgermanici</name>
    <dbReference type="NCBI Taxonomy" id="1891926"/>
    <lineage>
        <taxon>Bacteria</taxon>
        <taxon>Pseudomonadati</taxon>
        <taxon>Planctomycetota</taxon>
        <taxon>Planctomycetia</taxon>
        <taxon>Planctomycetales</taxon>
        <taxon>Planctomycetaceae</taxon>
        <taxon>Fuerstiella</taxon>
    </lineage>
</organism>
<evidence type="ECO:0000313" key="2">
    <source>
        <dbReference type="EMBL" id="APZ97048.1"/>
    </source>
</evidence>
<proteinExistence type="predicted"/>
<keyword evidence="1" id="KW-0472">Membrane</keyword>
<dbReference type="KEGG" id="fmr:Fuma_06726"/>
<name>A0A1P8WSK9_9PLAN</name>
<protein>
    <recommendedName>
        <fullName evidence="4">Peptidase C39 domain-containing protein</fullName>
    </recommendedName>
</protein>
<evidence type="ECO:0000256" key="1">
    <source>
        <dbReference type="SAM" id="Phobius"/>
    </source>
</evidence>
<feature type="transmembrane region" description="Helical" evidence="1">
    <location>
        <begin position="98"/>
        <end position="116"/>
    </location>
</feature>
<evidence type="ECO:0008006" key="4">
    <source>
        <dbReference type="Google" id="ProtNLM"/>
    </source>
</evidence>
<sequence length="297" mass="33037">MDDIRLAMGLIGFLSVGAFAVTWRLLQSRSEHFLDAMAVVVLLLIGVYVYTVWGQLWIVNWIPLPSVIVLSNWFPILLAILGAIVWLRLKAFTVTRRLPVMGMLVCVAVYSVMRFIPTEPPVCGNDWERPIPPMVFPVCRQTTDYTCSAAAAATILNTIGMETTEQEMAELCLTRSGTTWLGLYHGLASKLMGTKYRVEFFEGSLAEIDGPANAMAPVLLCCELDRSTAKMVPQYVSDGGWIPDTAHSVVYFGSINELHIIGDPSRGYEAWQRRDLTALWTGTGLRIRHINDPPAQQ</sequence>